<dbReference type="InterPro" id="IPR010827">
    <property type="entry name" value="BamA/TamA_POTRA"/>
</dbReference>
<keyword evidence="4" id="KW-0472">Membrane</keyword>
<dbReference type="Gene3D" id="2.40.160.50">
    <property type="entry name" value="membrane protein fhac: a member of the omp85/tpsb transporter family"/>
    <property type="match status" value="1"/>
</dbReference>
<feature type="domain" description="POTRA" evidence="6">
    <location>
        <begin position="178"/>
        <end position="250"/>
    </location>
</feature>
<gene>
    <name evidence="7" type="ORF">ENQ77_02295</name>
</gene>
<keyword evidence="2" id="KW-0812">Transmembrane</keyword>
<accession>A0A7C2PD89</accession>
<reference evidence="7" key="1">
    <citation type="journal article" date="2020" name="mSystems">
        <title>Genome- and Community-Level Interaction Insights into Carbon Utilization and Element Cycling Functions of Hydrothermarchaeota in Hydrothermal Sediment.</title>
        <authorList>
            <person name="Zhou Z."/>
            <person name="Liu Y."/>
            <person name="Xu W."/>
            <person name="Pan J."/>
            <person name="Luo Z.H."/>
            <person name="Li M."/>
        </authorList>
    </citation>
    <scope>NUCLEOTIDE SEQUENCE [LARGE SCALE GENOMIC DNA]</scope>
    <source>
        <strain evidence="7">SpSt-34</strain>
    </source>
</reference>
<feature type="domain" description="POTRA" evidence="6">
    <location>
        <begin position="15"/>
        <end position="92"/>
    </location>
</feature>
<dbReference type="EMBL" id="DSOL01000064">
    <property type="protein sequence ID" value="HEN27498.1"/>
    <property type="molecule type" value="Genomic_DNA"/>
</dbReference>
<dbReference type="PROSITE" id="PS51779">
    <property type="entry name" value="POTRA"/>
    <property type="match status" value="2"/>
</dbReference>
<keyword evidence="3" id="KW-0732">Signal</keyword>
<dbReference type="Pfam" id="PF07244">
    <property type="entry name" value="POTRA"/>
    <property type="match status" value="2"/>
</dbReference>
<proteinExistence type="predicted"/>
<dbReference type="PANTHER" id="PTHR12815:SF47">
    <property type="entry name" value="TRANSLOCATION AND ASSEMBLY MODULE SUBUNIT TAMA"/>
    <property type="match status" value="1"/>
</dbReference>
<evidence type="ECO:0000256" key="3">
    <source>
        <dbReference type="ARBA" id="ARBA00022729"/>
    </source>
</evidence>
<dbReference type="GO" id="GO:0019867">
    <property type="term" value="C:outer membrane"/>
    <property type="evidence" value="ECO:0007669"/>
    <property type="project" value="InterPro"/>
</dbReference>
<organism evidence="7">
    <name type="scientific">candidate division WOR-3 bacterium</name>
    <dbReference type="NCBI Taxonomy" id="2052148"/>
    <lineage>
        <taxon>Bacteria</taxon>
        <taxon>Bacteria division WOR-3</taxon>
    </lineage>
</organism>
<evidence type="ECO:0000313" key="7">
    <source>
        <dbReference type="EMBL" id="HEN27498.1"/>
    </source>
</evidence>
<evidence type="ECO:0000259" key="6">
    <source>
        <dbReference type="PROSITE" id="PS51779"/>
    </source>
</evidence>
<comment type="subcellular location">
    <subcellularLocation>
        <location evidence="1">Membrane</location>
    </subcellularLocation>
</comment>
<keyword evidence="5" id="KW-0998">Cell outer membrane</keyword>
<sequence>MLKYLLLTVLVGKTLLIGKIEVEGVKALSKSEVKSILRMRRGDKYYPPLFNSYKQNLLEELKESGYFDARIIEERVKEENDRVYIYLKISEGPRYILNSVQISWESEDTLFFRKTMNILYLTIPLPYSSALLTKKETEALDFLRNQGYLKAAIERIVTRDTIQKRCGLLWKIEKGPRYKIEKIEIYGNKTVRRAIIEREIKIKVGQYVSPSAILECIRRIYSTGLFKTVYHTYEYLGDSSVKVLFNVEERKNRYIRFQGGVYPFELANINVELGHRNLFDNNQNLSLRLENGFELFNGFAKLYGELLYSEPYFLSTPLKFNLKSFGGTSKVDSTSFAGLETYLSYYWTSKSRSIAGLQWRKFLKGQYSEGVTNKFLFSTVLDKRDDQLYPTRGYVVQLNLSRAGGVLGGDYHFNKYDMSISTYVKIWKPKGVLALRFTSGNLIPLFSSTIPTIEKFKIGGDGTLRGYRYSEFYAISIYLINLELRSTINSKYGLCLLTDIYPQIGGKVFFSAGLGFRYFLPIGNLRVDWAYNPHRFKEKGYLGNLYINLGEMF</sequence>
<evidence type="ECO:0000256" key="1">
    <source>
        <dbReference type="ARBA" id="ARBA00004370"/>
    </source>
</evidence>
<name>A0A7C2PD89_UNCW3</name>
<dbReference type="AlphaFoldDB" id="A0A7C2PD89"/>
<evidence type="ECO:0000256" key="2">
    <source>
        <dbReference type="ARBA" id="ARBA00022692"/>
    </source>
</evidence>
<evidence type="ECO:0000256" key="5">
    <source>
        <dbReference type="ARBA" id="ARBA00023237"/>
    </source>
</evidence>
<dbReference type="Pfam" id="PF01103">
    <property type="entry name" value="Omp85"/>
    <property type="match status" value="1"/>
</dbReference>
<dbReference type="PANTHER" id="PTHR12815">
    <property type="entry name" value="SORTING AND ASSEMBLY MACHINERY SAMM50 PROTEIN FAMILY MEMBER"/>
    <property type="match status" value="1"/>
</dbReference>
<dbReference type="InterPro" id="IPR000184">
    <property type="entry name" value="Bac_surfAg_D15"/>
</dbReference>
<evidence type="ECO:0000256" key="4">
    <source>
        <dbReference type="ARBA" id="ARBA00023136"/>
    </source>
</evidence>
<protein>
    <recommendedName>
        <fullName evidence="6">POTRA domain-containing protein</fullName>
    </recommendedName>
</protein>
<dbReference type="InterPro" id="IPR034746">
    <property type="entry name" value="POTRA"/>
</dbReference>
<dbReference type="Gene3D" id="3.10.20.310">
    <property type="entry name" value="membrane protein fhac"/>
    <property type="match status" value="2"/>
</dbReference>
<comment type="caution">
    <text evidence="7">The sequence shown here is derived from an EMBL/GenBank/DDBJ whole genome shotgun (WGS) entry which is preliminary data.</text>
</comment>
<dbReference type="InterPro" id="IPR039910">
    <property type="entry name" value="D15-like"/>
</dbReference>